<accession>A0A8H6SS29</accession>
<dbReference type="EMBL" id="JACAZF010000005">
    <property type="protein sequence ID" value="KAF7304020.1"/>
    <property type="molecule type" value="Genomic_DNA"/>
</dbReference>
<evidence type="ECO:0000313" key="1">
    <source>
        <dbReference type="EMBL" id="KAF7304020.1"/>
    </source>
</evidence>
<reference evidence="1" key="1">
    <citation type="submission" date="2020-05" db="EMBL/GenBank/DDBJ databases">
        <title>Mycena genomes resolve the evolution of fungal bioluminescence.</title>
        <authorList>
            <person name="Tsai I.J."/>
        </authorList>
    </citation>
    <scope>NUCLEOTIDE SEQUENCE</scope>
    <source>
        <strain evidence="1">171206Taipei</strain>
    </source>
</reference>
<dbReference type="Proteomes" id="UP000636479">
    <property type="component" value="Unassembled WGS sequence"/>
</dbReference>
<dbReference type="GeneID" id="59345587"/>
<evidence type="ECO:0000313" key="2">
    <source>
        <dbReference type="Proteomes" id="UP000636479"/>
    </source>
</evidence>
<keyword evidence="2" id="KW-1185">Reference proteome</keyword>
<gene>
    <name evidence="1" type="ORF">MIND_00633200</name>
</gene>
<proteinExistence type="predicted"/>
<name>A0A8H6SS29_9AGAR</name>
<organism evidence="1 2">
    <name type="scientific">Mycena indigotica</name>
    <dbReference type="NCBI Taxonomy" id="2126181"/>
    <lineage>
        <taxon>Eukaryota</taxon>
        <taxon>Fungi</taxon>
        <taxon>Dikarya</taxon>
        <taxon>Basidiomycota</taxon>
        <taxon>Agaricomycotina</taxon>
        <taxon>Agaricomycetes</taxon>
        <taxon>Agaricomycetidae</taxon>
        <taxon>Agaricales</taxon>
        <taxon>Marasmiineae</taxon>
        <taxon>Mycenaceae</taxon>
        <taxon>Mycena</taxon>
    </lineage>
</organism>
<comment type="caution">
    <text evidence="1">The sequence shown here is derived from an EMBL/GenBank/DDBJ whole genome shotgun (WGS) entry which is preliminary data.</text>
</comment>
<dbReference type="AlphaFoldDB" id="A0A8H6SS29"/>
<protein>
    <submittedName>
        <fullName evidence="1">F-box domain-containing protein</fullName>
    </submittedName>
</protein>
<dbReference type="RefSeq" id="XP_037220992.1">
    <property type="nucleotide sequence ID" value="XM_037363071.1"/>
</dbReference>
<dbReference type="OrthoDB" id="3359674at2759"/>
<sequence>MMESWSRLPGAGNAAKLVAANSKSPPPIDTLPSELLVHIVSETVNGNSGDIRTRKTPQDEQHCLAKEELFGARFLGLPSLARHHYAHTQYLVAYRRLLRIVGYGKEESGLRSCSHPLTLCLSADSENSDFAVRLLRWFSAYSQRWREVQLQVASNSSCFLSGAKGKLDQLETLGIYYSSVDDVNPPFDAFAIAPRLHSFDFHGVSKCRPCIPWRQLKLLRWTDEDFSCSSIPLLPLGELCDGCHTNLYLVAQDHTPTLLNTPIESRIASLSLWFSMFNLDIASVNPILDVFFDSFTLPQLQELILLTVNAPSSFFFPIMWRPSSTQSFAALARRSGFRRSLLRLQICVPIAEDALFEVLGLLPLLETITIGDVHPYAVGIGQQVTDSLLARFTQSMHITPQLRRLSLLTLLHFEDDSLVQLLYARASRKFKFELEVFCIAHPLRDIYEEPLQTKAERIEPKVLLRIGVAPPDMNDQLGP</sequence>